<keyword evidence="4" id="KW-0812">Transmembrane</keyword>
<keyword evidence="1" id="KW-0805">Transcription regulation</keyword>
<keyword evidence="4" id="KW-1133">Transmembrane helix</keyword>
<proteinExistence type="predicted"/>
<feature type="transmembrane region" description="Helical" evidence="4">
    <location>
        <begin position="206"/>
        <end position="224"/>
    </location>
</feature>
<dbReference type="Gene3D" id="1.10.10.1320">
    <property type="entry name" value="Anti-sigma factor, zinc-finger domain"/>
    <property type="match status" value="1"/>
</dbReference>
<feature type="region of interest" description="Disordered" evidence="3">
    <location>
        <begin position="81"/>
        <end position="101"/>
    </location>
</feature>
<dbReference type="EMBL" id="BAAATA010000004">
    <property type="protein sequence ID" value="GAA2476094.1"/>
    <property type="molecule type" value="Genomic_DNA"/>
</dbReference>
<gene>
    <name evidence="5" type="ORF">GCM10010406_10290</name>
</gene>
<dbReference type="InterPro" id="IPR041916">
    <property type="entry name" value="Anti_sigma_zinc_sf"/>
</dbReference>
<name>A0ABN3L4X5_9ACTN</name>
<keyword evidence="6" id="KW-1185">Reference proteome</keyword>
<reference evidence="5 6" key="1">
    <citation type="journal article" date="2019" name="Int. J. Syst. Evol. Microbiol.">
        <title>The Global Catalogue of Microorganisms (GCM) 10K type strain sequencing project: providing services to taxonomists for standard genome sequencing and annotation.</title>
        <authorList>
            <consortium name="The Broad Institute Genomics Platform"/>
            <consortium name="The Broad Institute Genome Sequencing Center for Infectious Disease"/>
            <person name="Wu L."/>
            <person name="Ma J."/>
        </authorList>
    </citation>
    <scope>NUCLEOTIDE SEQUENCE [LARGE SCALE GENOMIC DNA]</scope>
    <source>
        <strain evidence="5 6">JCM 6307</strain>
    </source>
</reference>
<evidence type="ECO:0000256" key="3">
    <source>
        <dbReference type="SAM" id="MobiDB-lite"/>
    </source>
</evidence>
<evidence type="ECO:0000313" key="6">
    <source>
        <dbReference type="Proteomes" id="UP001501358"/>
    </source>
</evidence>
<feature type="region of interest" description="Disordered" evidence="3">
    <location>
        <begin position="118"/>
        <end position="202"/>
    </location>
</feature>
<organism evidence="5 6">
    <name type="scientific">Streptomyces thermolineatus</name>
    <dbReference type="NCBI Taxonomy" id="44033"/>
    <lineage>
        <taxon>Bacteria</taxon>
        <taxon>Bacillati</taxon>
        <taxon>Actinomycetota</taxon>
        <taxon>Actinomycetes</taxon>
        <taxon>Kitasatosporales</taxon>
        <taxon>Streptomycetaceae</taxon>
        <taxon>Streptomyces</taxon>
    </lineage>
</organism>
<dbReference type="RefSeq" id="WP_344381903.1">
    <property type="nucleotide sequence ID" value="NZ_BAAATA010000004.1"/>
</dbReference>
<comment type="caution">
    <text evidence="5">The sequence shown here is derived from an EMBL/GenBank/DDBJ whole genome shotgun (WGS) entry which is preliminary data.</text>
</comment>
<evidence type="ECO:0000256" key="2">
    <source>
        <dbReference type="ARBA" id="ARBA00023163"/>
    </source>
</evidence>
<sequence>MTSATGEHPEVTEISALAEGALPLERSADVRAHLALCPLCAEVRDSLEEIRSLLGTLPGPSRMPDDVAGRIDAALAAEALLDATSPERRGEPGDAPGAEDADPALLALLAGDEEWDTWDPAATSHTSPPAPRTHAAEDGEKGGKGESGQRRPGFRVSRETRRPSAGPVGDRPGKDSVNRPAGRPDGRPAGAGGPGRTRPRRRWGRVALTTACAAALIGFGGWFLQAPGLFSADGNAKSSASAVHDGDLKEKVFTRENLPASVDALLPATTQHGFGLQGGENAPMRNSEAPVAEAAPSPGATTDACALRGTGRPEDTPLAVESGRYEDAPSVLVVMADESDPGQVDAYLVDSASCELLLHRALPRG</sequence>
<keyword evidence="4" id="KW-0472">Membrane</keyword>
<accession>A0ABN3L4X5</accession>
<keyword evidence="2" id="KW-0804">Transcription</keyword>
<feature type="compositionally biased region" description="Basic and acidic residues" evidence="3">
    <location>
        <begin position="134"/>
        <end position="149"/>
    </location>
</feature>
<evidence type="ECO:0000256" key="4">
    <source>
        <dbReference type="SAM" id="Phobius"/>
    </source>
</evidence>
<dbReference type="Proteomes" id="UP001501358">
    <property type="component" value="Unassembled WGS sequence"/>
</dbReference>
<evidence type="ECO:0008006" key="7">
    <source>
        <dbReference type="Google" id="ProtNLM"/>
    </source>
</evidence>
<protein>
    <recommendedName>
        <fullName evidence="7">Zinc-finger domain-containing protein</fullName>
    </recommendedName>
</protein>
<evidence type="ECO:0000256" key="1">
    <source>
        <dbReference type="ARBA" id="ARBA00023015"/>
    </source>
</evidence>
<feature type="compositionally biased region" description="Basic and acidic residues" evidence="3">
    <location>
        <begin position="171"/>
        <end position="186"/>
    </location>
</feature>
<evidence type="ECO:0000313" key="5">
    <source>
        <dbReference type="EMBL" id="GAA2476094.1"/>
    </source>
</evidence>